<evidence type="ECO:0000256" key="1">
    <source>
        <dbReference type="SAM" id="MobiDB-lite"/>
    </source>
</evidence>
<accession>A0A9Q1F7K3</accession>
<name>A0A9Q1F7K3_SYNKA</name>
<evidence type="ECO:0000313" key="2">
    <source>
        <dbReference type="EMBL" id="KAJ8352682.1"/>
    </source>
</evidence>
<comment type="caution">
    <text evidence="2">The sequence shown here is derived from an EMBL/GenBank/DDBJ whole genome shotgun (WGS) entry which is preliminary data.</text>
</comment>
<protein>
    <submittedName>
        <fullName evidence="2">Uncharacterized protein</fullName>
    </submittedName>
</protein>
<keyword evidence="3" id="KW-1185">Reference proteome</keyword>
<dbReference type="AlphaFoldDB" id="A0A9Q1F7K3"/>
<sequence>MRGGFINVKRLAGQRWRSCTGPLGTPLRAAGNAIRAAGNAIRGCGVERSRLHAEAESSVSPDQPMGEARETNA</sequence>
<gene>
    <name evidence="2" type="ORF">SKAU_G00241580</name>
</gene>
<feature type="region of interest" description="Disordered" evidence="1">
    <location>
        <begin position="49"/>
        <end position="73"/>
    </location>
</feature>
<organism evidence="2 3">
    <name type="scientific">Synaphobranchus kaupii</name>
    <name type="common">Kaup's arrowtooth eel</name>
    <dbReference type="NCBI Taxonomy" id="118154"/>
    <lineage>
        <taxon>Eukaryota</taxon>
        <taxon>Metazoa</taxon>
        <taxon>Chordata</taxon>
        <taxon>Craniata</taxon>
        <taxon>Vertebrata</taxon>
        <taxon>Euteleostomi</taxon>
        <taxon>Actinopterygii</taxon>
        <taxon>Neopterygii</taxon>
        <taxon>Teleostei</taxon>
        <taxon>Anguilliformes</taxon>
        <taxon>Synaphobranchidae</taxon>
        <taxon>Synaphobranchus</taxon>
    </lineage>
</organism>
<dbReference type="EMBL" id="JAINUF010000008">
    <property type="protein sequence ID" value="KAJ8352682.1"/>
    <property type="molecule type" value="Genomic_DNA"/>
</dbReference>
<dbReference type="Proteomes" id="UP001152622">
    <property type="component" value="Chromosome 8"/>
</dbReference>
<proteinExistence type="predicted"/>
<evidence type="ECO:0000313" key="3">
    <source>
        <dbReference type="Proteomes" id="UP001152622"/>
    </source>
</evidence>
<reference evidence="2" key="1">
    <citation type="journal article" date="2023" name="Science">
        <title>Genome structures resolve the early diversification of teleost fishes.</title>
        <authorList>
            <person name="Parey E."/>
            <person name="Louis A."/>
            <person name="Montfort J."/>
            <person name="Bouchez O."/>
            <person name="Roques C."/>
            <person name="Iampietro C."/>
            <person name="Lluch J."/>
            <person name="Castinel A."/>
            <person name="Donnadieu C."/>
            <person name="Desvignes T."/>
            <person name="Floi Bucao C."/>
            <person name="Jouanno E."/>
            <person name="Wen M."/>
            <person name="Mejri S."/>
            <person name="Dirks R."/>
            <person name="Jansen H."/>
            <person name="Henkel C."/>
            <person name="Chen W.J."/>
            <person name="Zahm M."/>
            <person name="Cabau C."/>
            <person name="Klopp C."/>
            <person name="Thompson A.W."/>
            <person name="Robinson-Rechavi M."/>
            <person name="Braasch I."/>
            <person name="Lecointre G."/>
            <person name="Bobe J."/>
            <person name="Postlethwait J.H."/>
            <person name="Berthelot C."/>
            <person name="Roest Crollius H."/>
            <person name="Guiguen Y."/>
        </authorList>
    </citation>
    <scope>NUCLEOTIDE SEQUENCE</scope>
    <source>
        <strain evidence="2">WJC10195</strain>
    </source>
</reference>